<sequence>MSFVVRLLVCLLLTLTITSLARNPVSVSGGFENSGFERRRLLMVNVEDYGDPSANPKHNPGVPPSTTGQRLAGRG</sequence>
<evidence type="ECO:0000256" key="1">
    <source>
        <dbReference type="SAM" id="MobiDB-lite"/>
    </source>
</evidence>
<dbReference type="PANTHER" id="PTHR37177:SF4">
    <property type="entry name" value="PROTEIN PSY1"/>
    <property type="match status" value="1"/>
</dbReference>
<dbReference type="EMBL" id="LR999458">
    <property type="protein sequence ID" value="CAE6247972.1"/>
    <property type="molecule type" value="Genomic_DNA"/>
</dbReference>
<keyword evidence="2" id="KW-0732">Signal</keyword>
<evidence type="ECO:0000313" key="4">
    <source>
        <dbReference type="Proteomes" id="UP000682877"/>
    </source>
</evidence>
<accession>A0A8S2B1R0</accession>
<evidence type="ECO:0000313" key="3">
    <source>
        <dbReference type="EMBL" id="CAE6247972.1"/>
    </source>
</evidence>
<dbReference type="PANTHER" id="PTHR37177">
    <property type="entry name" value="PROTEIN PSY1"/>
    <property type="match status" value="1"/>
</dbReference>
<feature type="signal peptide" evidence="2">
    <location>
        <begin position="1"/>
        <end position="21"/>
    </location>
</feature>
<keyword evidence="4" id="KW-1185">Reference proteome</keyword>
<feature type="chain" id="PRO_5035874045" evidence="2">
    <location>
        <begin position="22"/>
        <end position="75"/>
    </location>
</feature>
<protein>
    <submittedName>
        <fullName evidence="3">Uncharacterized protein</fullName>
    </submittedName>
</protein>
<feature type="region of interest" description="Disordered" evidence="1">
    <location>
        <begin position="48"/>
        <end position="75"/>
    </location>
</feature>
<reference evidence="3" key="1">
    <citation type="submission" date="2021-01" db="EMBL/GenBank/DDBJ databases">
        <authorList>
            <person name="Bezrukov I."/>
        </authorList>
    </citation>
    <scope>NUCLEOTIDE SEQUENCE</scope>
</reference>
<dbReference type="Proteomes" id="UP000682877">
    <property type="component" value="Chromosome 8"/>
</dbReference>
<name>A0A8S2B1R0_ARAAE</name>
<dbReference type="InterPro" id="IPR034430">
    <property type="entry name" value="PSY"/>
</dbReference>
<organism evidence="3 4">
    <name type="scientific">Arabidopsis arenosa</name>
    <name type="common">Sand rock-cress</name>
    <name type="synonym">Cardaminopsis arenosa</name>
    <dbReference type="NCBI Taxonomy" id="38785"/>
    <lineage>
        <taxon>Eukaryota</taxon>
        <taxon>Viridiplantae</taxon>
        <taxon>Streptophyta</taxon>
        <taxon>Embryophyta</taxon>
        <taxon>Tracheophyta</taxon>
        <taxon>Spermatophyta</taxon>
        <taxon>Magnoliopsida</taxon>
        <taxon>eudicotyledons</taxon>
        <taxon>Gunneridae</taxon>
        <taxon>Pentapetalae</taxon>
        <taxon>rosids</taxon>
        <taxon>malvids</taxon>
        <taxon>Brassicales</taxon>
        <taxon>Brassicaceae</taxon>
        <taxon>Camelineae</taxon>
        <taxon>Arabidopsis</taxon>
    </lineage>
</organism>
<evidence type="ECO:0000256" key="2">
    <source>
        <dbReference type="SAM" id="SignalP"/>
    </source>
</evidence>
<proteinExistence type="predicted"/>
<gene>
    <name evidence="3" type="ORF">AARE701A_LOCUS21851</name>
</gene>
<dbReference type="AlphaFoldDB" id="A0A8S2B1R0"/>